<protein>
    <submittedName>
        <fullName evidence="1">Putative transposase</fullName>
    </submittedName>
</protein>
<gene>
    <name evidence="1" type="ORF">DEO72_LG11g2636</name>
</gene>
<keyword evidence="2" id="KW-1185">Reference proteome</keyword>
<name>A0A4D6NSH2_VIGUN</name>
<sequence length="214" mass="24357">MWFTEFMRKYTFLPPDDKLARKNFEMRGANILKSSLNKARTNMRKPNWLMEDVWDNLCQHLGSKPFKVKSLVPKANRASDSQGFGISLHTADSISTSQHRENMLNGKSPTPSELFHHTHQRKKDKTWVDQRSAHVDFTCAWEEESQSPSTIGVSPPDELQLWCKVAGINKGKVYGLGSESTKAIGRLSYHDPTSSSVQAMREEIEHLKNELLAV</sequence>
<proteinExistence type="predicted"/>
<dbReference type="Proteomes" id="UP000501690">
    <property type="component" value="Linkage Group LG11"/>
</dbReference>
<dbReference type="EMBL" id="CP039355">
    <property type="protein sequence ID" value="QCE15624.1"/>
    <property type="molecule type" value="Genomic_DNA"/>
</dbReference>
<evidence type="ECO:0000313" key="2">
    <source>
        <dbReference type="Proteomes" id="UP000501690"/>
    </source>
</evidence>
<evidence type="ECO:0000313" key="1">
    <source>
        <dbReference type="EMBL" id="QCE15624.1"/>
    </source>
</evidence>
<dbReference type="Pfam" id="PF03004">
    <property type="entry name" value="Transposase_24"/>
    <property type="match status" value="1"/>
</dbReference>
<dbReference type="AlphaFoldDB" id="A0A4D6NSH2"/>
<reference evidence="1 2" key="1">
    <citation type="submission" date="2019-04" db="EMBL/GenBank/DDBJ databases">
        <title>An improved genome assembly and genetic linkage map for asparagus bean, Vigna unguiculata ssp. sesquipedialis.</title>
        <authorList>
            <person name="Xia Q."/>
            <person name="Zhang R."/>
            <person name="Dong Y."/>
        </authorList>
    </citation>
    <scope>NUCLEOTIDE SEQUENCE [LARGE SCALE GENOMIC DNA]</scope>
    <source>
        <tissue evidence="1">Leaf</tissue>
    </source>
</reference>
<dbReference type="InterPro" id="IPR004252">
    <property type="entry name" value="Probable_transposase_24"/>
</dbReference>
<accession>A0A4D6NSH2</accession>
<organism evidence="1 2">
    <name type="scientific">Vigna unguiculata</name>
    <name type="common">Cowpea</name>
    <dbReference type="NCBI Taxonomy" id="3917"/>
    <lineage>
        <taxon>Eukaryota</taxon>
        <taxon>Viridiplantae</taxon>
        <taxon>Streptophyta</taxon>
        <taxon>Embryophyta</taxon>
        <taxon>Tracheophyta</taxon>
        <taxon>Spermatophyta</taxon>
        <taxon>Magnoliopsida</taxon>
        <taxon>eudicotyledons</taxon>
        <taxon>Gunneridae</taxon>
        <taxon>Pentapetalae</taxon>
        <taxon>rosids</taxon>
        <taxon>fabids</taxon>
        <taxon>Fabales</taxon>
        <taxon>Fabaceae</taxon>
        <taxon>Papilionoideae</taxon>
        <taxon>50 kb inversion clade</taxon>
        <taxon>NPAAA clade</taxon>
        <taxon>indigoferoid/millettioid clade</taxon>
        <taxon>Phaseoleae</taxon>
        <taxon>Vigna</taxon>
    </lineage>
</organism>